<evidence type="ECO:0000313" key="9">
    <source>
        <dbReference type="EMBL" id="ROV57959.1"/>
    </source>
</evidence>
<dbReference type="PROSITE" id="PS51918">
    <property type="entry name" value="RADICAL_SAM"/>
    <property type="match status" value="1"/>
</dbReference>
<dbReference type="InterPro" id="IPR007197">
    <property type="entry name" value="rSAM"/>
</dbReference>
<evidence type="ECO:0000256" key="1">
    <source>
        <dbReference type="ARBA" id="ARBA00001966"/>
    </source>
</evidence>
<name>A0A3N3DUB6_9VIBR</name>
<dbReference type="SFLD" id="SFLDS00029">
    <property type="entry name" value="Radical_SAM"/>
    <property type="match status" value="1"/>
</dbReference>
<comment type="caution">
    <text evidence="9">The sequence shown here is derived from an EMBL/GenBank/DDBJ whole genome shotgun (WGS) entry which is preliminary data.</text>
</comment>
<dbReference type="Pfam" id="PF13186">
    <property type="entry name" value="SPASM"/>
    <property type="match status" value="1"/>
</dbReference>
<dbReference type="InterPro" id="IPR047207">
    <property type="entry name" value="SPASM_anSME"/>
</dbReference>
<dbReference type="SFLD" id="SFLDF00285">
    <property type="entry name" value="anaerobic_Ser-type_sulfatase-m"/>
    <property type="match status" value="1"/>
</dbReference>
<dbReference type="InterPro" id="IPR023867">
    <property type="entry name" value="Sulphatase_maturase_rSAM"/>
</dbReference>
<dbReference type="EMBL" id="RKIK01000102">
    <property type="protein sequence ID" value="ROV57959.1"/>
    <property type="molecule type" value="Genomic_DNA"/>
</dbReference>
<dbReference type="PANTHER" id="PTHR43273:SF3">
    <property type="entry name" value="ANAEROBIC SULFATASE-MATURATING ENZYME HOMOLOG ASLB-RELATED"/>
    <property type="match status" value="1"/>
</dbReference>
<evidence type="ECO:0000256" key="3">
    <source>
        <dbReference type="ARBA" id="ARBA00022691"/>
    </source>
</evidence>
<sequence>MNQLPTNCHVMAKPSSSKCNIDCSYCFYLEKHHLYPDSSQRQYMSFETLELYIQQHIEAQASKQVVFAWQGGEPTLLGLAFYQQAMKLQRHYGKGKEIINTFQTNGILLDDEWCQFFKQNNFLIGISIDGPRELHDQYRRTRSGKPTHHLVEAAIDMLKRHQVDFNTLTVVSNVNVEHPEEVYGYLKQLGSQHMQFIPLVERKAEVTTQDGLTLLHPERLEVTRVTKWSVDGEKFGLFMSTIFHHWVRADVGRVWVQWFENTYALTAGESPQICVFSPTCGSAFALEANGDLYACDHYVYPEFKLGNIAQTSLSQLNQSHTNLNFAQAKQVKLSQECRSCQYLSLCHGGCPKHRFALSNANRAEQNYLCKGYKTFFSYSAPYFHLMKQLHEAGYPAFAIMDIIAQKEKNGVKHEV</sequence>
<reference evidence="9 10" key="1">
    <citation type="submission" date="2018-11" db="EMBL/GenBank/DDBJ databases">
        <title>Vibrio ponticus strain CAIM 1751 pathogenic for the snapper Lutjanus guttatus.</title>
        <authorList>
            <person name="Soto-Rodriguez S."/>
            <person name="Lozano-Olvera R."/>
            <person name="Gomez-Gil B."/>
        </authorList>
    </citation>
    <scope>NUCLEOTIDE SEQUENCE [LARGE SCALE GENOMIC DNA]</scope>
    <source>
        <strain evidence="9 10">CAIM 1751</strain>
    </source>
</reference>
<dbReference type="PANTHER" id="PTHR43273">
    <property type="entry name" value="ANAEROBIC SULFATASE-MATURATING ENZYME HOMOLOG ASLB-RELATED"/>
    <property type="match status" value="1"/>
</dbReference>
<dbReference type="GO" id="GO:0051539">
    <property type="term" value="F:4 iron, 4 sulfur cluster binding"/>
    <property type="evidence" value="ECO:0007669"/>
    <property type="project" value="UniProtKB-KW"/>
</dbReference>
<evidence type="ECO:0000256" key="2">
    <source>
        <dbReference type="ARBA" id="ARBA00022485"/>
    </source>
</evidence>
<dbReference type="InterPro" id="IPR034491">
    <property type="entry name" value="Anaerob_Ser_sulfatase-maturase"/>
</dbReference>
<proteinExistence type="inferred from homology"/>
<evidence type="ECO:0000259" key="8">
    <source>
        <dbReference type="PROSITE" id="PS51918"/>
    </source>
</evidence>
<evidence type="ECO:0000256" key="4">
    <source>
        <dbReference type="ARBA" id="ARBA00022723"/>
    </source>
</evidence>
<evidence type="ECO:0000256" key="7">
    <source>
        <dbReference type="ARBA" id="ARBA00023601"/>
    </source>
</evidence>
<dbReference type="InterPro" id="IPR058240">
    <property type="entry name" value="rSAM_sf"/>
</dbReference>
<dbReference type="SFLD" id="SFLDG01067">
    <property type="entry name" value="SPASM/twitch_domain_containing"/>
    <property type="match status" value="1"/>
</dbReference>
<dbReference type="Proteomes" id="UP000278792">
    <property type="component" value="Unassembled WGS sequence"/>
</dbReference>
<dbReference type="GO" id="GO:0046872">
    <property type="term" value="F:metal ion binding"/>
    <property type="evidence" value="ECO:0007669"/>
    <property type="project" value="UniProtKB-KW"/>
</dbReference>
<dbReference type="AlphaFoldDB" id="A0A3N3DUB6"/>
<dbReference type="SFLD" id="SFLDG01384">
    <property type="entry name" value="thioether_bond_formation_requi"/>
    <property type="match status" value="1"/>
</dbReference>
<dbReference type="CDD" id="cd01335">
    <property type="entry name" value="Radical_SAM"/>
    <property type="match status" value="1"/>
</dbReference>
<dbReference type="SUPFAM" id="SSF102114">
    <property type="entry name" value="Radical SAM enzymes"/>
    <property type="match status" value="1"/>
</dbReference>
<accession>A0A3N3DUB6</accession>
<dbReference type="GO" id="GO:0016491">
    <property type="term" value="F:oxidoreductase activity"/>
    <property type="evidence" value="ECO:0007669"/>
    <property type="project" value="InterPro"/>
</dbReference>
<evidence type="ECO:0000256" key="6">
    <source>
        <dbReference type="ARBA" id="ARBA00023014"/>
    </source>
</evidence>
<protein>
    <submittedName>
        <fullName evidence="9">Anaerobic sulfatase maturase</fullName>
    </submittedName>
</protein>
<dbReference type="InterPro" id="IPR023885">
    <property type="entry name" value="4Fe4S-binding_SPASM_dom"/>
</dbReference>
<keyword evidence="3" id="KW-0949">S-adenosyl-L-methionine</keyword>
<feature type="domain" description="Radical SAM core" evidence="8">
    <location>
        <begin position="1"/>
        <end position="238"/>
    </location>
</feature>
<dbReference type="Pfam" id="PF04055">
    <property type="entry name" value="Radical_SAM"/>
    <property type="match status" value="1"/>
</dbReference>
<evidence type="ECO:0000313" key="10">
    <source>
        <dbReference type="Proteomes" id="UP000278792"/>
    </source>
</evidence>
<keyword evidence="5" id="KW-0408">Iron</keyword>
<comment type="cofactor">
    <cofactor evidence="1">
        <name>[4Fe-4S] cluster</name>
        <dbReference type="ChEBI" id="CHEBI:49883"/>
    </cofactor>
</comment>
<organism evidence="9 10">
    <name type="scientific">Vibrio ponticus</name>
    <dbReference type="NCBI Taxonomy" id="265668"/>
    <lineage>
        <taxon>Bacteria</taxon>
        <taxon>Pseudomonadati</taxon>
        <taxon>Pseudomonadota</taxon>
        <taxon>Gammaproteobacteria</taxon>
        <taxon>Vibrionales</taxon>
        <taxon>Vibrionaceae</taxon>
        <taxon>Vibrio</taxon>
    </lineage>
</organism>
<dbReference type="SFLD" id="SFLDG01386">
    <property type="entry name" value="main_SPASM_domain-containing"/>
    <property type="match status" value="1"/>
</dbReference>
<keyword evidence="6" id="KW-0411">Iron-sulfur</keyword>
<dbReference type="NCBIfam" id="TIGR04085">
    <property type="entry name" value="rSAM_more_4Fe4S"/>
    <property type="match status" value="1"/>
</dbReference>
<dbReference type="Gene3D" id="3.20.20.70">
    <property type="entry name" value="Aldolase class I"/>
    <property type="match status" value="1"/>
</dbReference>
<dbReference type="CDD" id="cd21120">
    <property type="entry name" value="SPASM_anSME"/>
    <property type="match status" value="1"/>
</dbReference>
<dbReference type="NCBIfam" id="TIGR03942">
    <property type="entry name" value="sulfatase_rSAM"/>
    <property type="match status" value="1"/>
</dbReference>
<comment type="similarity">
    <text evidence="7">Belongs to the radical SAM superfamily. Anaerobic sulfatase-maturating enzyme family.</text>
</comment>
<dbReference type="SFLD" id="SFLDG01072">
    <property type="entry name" value="dehydrogenase_like"/>
    <property type="match status" value="1"/>
</dbReference>
<dbReference type="InterPro" id="IPR013785">
    <property type="entry name" value="Aldolase_TIM"/>
</dbReference>
<gene>
    <name evidence="9" type="ORF">EGH82_20675</name>
</gene>
<keyword evidence="4" id="KW-0479">Metal-binding</keyword>
<keyword evidence="2" id="KW-0004">4Fe-4S</keyword>
<dbReference type="RefSeq" id="WP_123783489.1">
    <property type="nucleotide sequence ID" value="NZ_RKIK01000102.1"/>
</dbReference>
<evidence type="ECO:0000256" key="5">
    <source>
        <dbReference type="ARBA" id="ARBA00023004"/>
    </source>
</evidence>